<evidence type="ECO:0000313" key="1">
    <source>
        <dbReference type="EMBL" id="KAG6954045.1"/>
    </source>
</evidence>
<dbReference type="EMBL" id="JAENGY010000977">
    <property type="protein sequence ID" value="KAG6954045.1"/>
    <property type="molecule type" value="Genomic_DNA"/>
</dbReference>
<protein>
    <submittedName>
        <fullName evidence="1">Uncharacterized protein</fullName>
    </submittedName>
</protein>
<proteinExistence type="predicted"/>
<organism evidence="1 2">
    <name type="scientific">Phytophthora aleatoria</name>
    <dbReference type="NCBI Taxonomy" id="2496075"/>
    <lineage>
        <taxon>Eukaryota</taxon>
        <taxon>Sar</taxon>
        <taxon>Stramenopiles</taxon>
        <taxon>Oomycota</taxon>
        <taxon>Peronosporomycetes</taxon>
        <taxon>Peronosporales</taxon>
        <taxon>Peronosporaceae</taxon>
        <taxon>Phytophthora</taxon>
    </lineage>
</organism>
<accession>A0A8J5IB30</accession>
<name>A0A8J5IB30_9STRA</name>
<keyword evidence="2" id="KW-1185">Reference proteome</keyword>
<dbReference type="AlphaFoldDB" id="A0A8J5IB30"/>
<evidence type="ECO:0000313" key="2">
    <source>
        <dbReference type="Proteomes" id="UP000709295"/>
    </source>
</evidence>
<comment type="caution">
    <text evidence="1">The sequence shown here is derived from an EMBL/GenBank/DDBJ whole genome shotgun (WGS) entry which is preliminary data.</text>
</comment>
<dbReference type="Proteomes" id="UP000709295">
    <property type="component" value="Unassembled WGS sequence"/>
</dbReference>
<gene>
    <name evidence="1" type="ORF">JG688_00012533</name>
</gene>
<sequence length="150" mass="16830">MAKIARTFAWSDIDVALMDVLGTVTCENTYSQKRGDSDMEMLLLVAGGLDDGVAKQALINAAMAKEDYVLRSREAIEVLWDTVRLGDKQTFDMVMKKIQKMDPPELGQFAEVFSRFINDYDEVREPIRAVVQKAIAAKQAGGRPTKKRRT</sequence>
<reference evidence="1" key="1">
    <citation type="submission" date="2021-01" db="EMBL/GenBank/DDBJ databases">
        <title>Phytophthora aleatoria, a newly-described species from Pinus radiata is distinct from Phytophthora cactorum isolates based on comparative genomics.</title>
        <authorList>
            <person name="Mcdougal R."/>
            <person name="Panda P."/>
            <person name="Williams N."/>
            <person name="Studholme D.J."/>
        </authorList>
    </citation>
    <scope>NUCLEOTIDE SEQUENCE</scope>
    <source>
        <strain evidence="1">NZFS 4037</strain>
    </source>
</reference>